<dbReference type="InterPro" id="IPR018317">
    <property type="entry name" value="QueC"/>
</dbReference>
<protein>
    <submittedName>
        <fullName evidence="2">Qat anti-phage system QueC-like protein QatC</fullName>
    </submittedName>
</protein>
<accession>A0ABV7L3C6</accession>
<dbReference type="Proteomes" id="UP001595528">
    <property type="component" value="Unassembled WGS sequence"/>
</dbReference>
<evidence type="ECO:0000313" key="3">
    <source>
        <dbReference type="Proteomes" id="UP001595528"/>
    </source>
</evidence>
<dbReference type="EMBL" id="JBHRTR010000031">
    <property type="protein sequence ID" value="MFC3229165.1"/>
    <property type="molecule type" value="Genomic_DNA"/>
</dbReference>
<dbReference type="SUPFAM" id="SSF52402">
    <property type="entry name" value="Adenine nucleotide alpha hydrolases-like"/>
    <property type="match status" value="1"/>
</dbReference>
<dbReference type="InterPro" id="IPR049676">
    <property type="entry name" value="QatC"/>
</dbReference>
<dbReference type="Gene3D" id="3.40.50.620">
    <property type="entry name" value="HUPs"/>
    <property type="match status" value="1"/>
</dbReference>
<dbReference type="InterPro" id="IPR014729">
    <property type="entry name" value="Rossmann-like_a/b/a_fold"/>
</dbReference>
<sequence length="425" mass="46535">MKMICAPEDQFSAPLNAGDLAVHLYGPVLGAGEVSIGATARHVIQRRKWKPAAHAWDFLSIALSIIAADTAVRRDLSPDGWTRQIELEIAVGDPDFWNSQRELLARQLQFLTTDIWTLTFRGGGILPVPPKKPNYLDQDCAVLLSGGLDSLIGTLDLCAEGKKPFAVSQVSTGDKQTQKYFASQIGGGLGRLQLNHNVKWSSENERSQRARSIIFFAYGVLAATAMLRYHAGKDVTLYVCENGFISINPPLTGSRLGSLSTRTTHPYYLTLLQELFDNAGLRVKLENPCQFLTKGEMIQQCADQPFLTRHAHTSTSCGRYARNGFMHCGRCLPCLIRRAAFHAAGMTDNTRYKYRDLSRDDSDHARYDDVRAAAMGVAALKAEGLNRWAGPALSATLLGDPAPYQGVVQRGMDELGAFLSASGVT</sequence>
<keyword evidence="3" id="KW-1185">Reference proteome</keyword>
<dbReference type="Pfam" id="PF06508">
    <property type="entry name" value="QueC"/>
    <property type="match status" value="1"/>
</dbReference>
<gene>
    <name evidence="2" type="primary">qatC</name>
    <name evidence="2" type="ORF">ACFOGJ_18105</name>
</gene>
<organism evidence="2 3">
    <name type="scientific">Marinibaculum pumilum</name>
    <dbReference type="NCBI Taxonomy" id="1766165"/>
    <lineage>
        <taxon>Bacteria</taxon>
        <taxon>Pseudomonadati</taxon>
        <taxon>Pseudomonadota</taxon>
        <taxon>Alphaproteobacteria</taxon>
        <taxon>Rhodospirillales</taxon>
        <taxon>Rhodospirillaceae</taxon>
        <taxon>Marinibaculum</taxon>
    </lineage>
</organism>
<comment type="caution">
    <text evidence="2">The sequence shown here is derived from an EMBL/GenBank/DDBJ whole genome shotgun (WGS) entry which is preliminary data.</text>
</comment>
<dbReference type="RefSeq" id="WP_379903111.1">
    <property type="nucleotide sequence ID" value="NZ_JBHRTR010000031.1"/>
</dbReference>
<name>A0ABV7L3C6_9PROT</name>
<dbReference type="NCBIfam" id="NF041925">
    <property type="entry name" value="QatC"/>
    <property type="match status" value="1"/>
</dbReference>
<evidence type="ECO:0000256" key="1">
    <source>
        <dbReference type="ARBA" id="ARBA00022785"/>
    </source>
</evidence>
<evidence type="ECO:0000313" key="2">
    <source>
        <dbReference type="EMBL" id="MFC3229165.1"/>
    </source>
</evidence>
<keyword evidence="1" id="KW-0671">Queuosine biosynthesis</keyword>
<proteinExistence type="predicted"/>
<reference evidence="3" key="1">
    <citation type="journal article" date="2019" name="Int. J. Syst. Evol. Microbiol.">
        <title>The Global Catalogue of Microorganisms (GCM) 10K type strain sequencing project: providing services to taxonomists for standard genome sequencing and annotation.</title>
        <authorList>
            <consortium name="The Broad Institute Genomics Platform"/>
            <consortium name="The Broad Institute Genome Sequencing Center for Infectious Disease"/>
            <person name="Wu L."/>
            <person name="Ma J."/>
        </authorList>
    </citation>
    <scope>NUCLEOTIDE SEQUENCE [LARGE SCALE GENOMIC DNA]</scope>
    <source>
        <strain evidence="3">KCTC 42964</strain>
    </source>
</reference>